<feature type="transmembrane region" description="Helical" evidence="8">
    <location>
        <begin position="606"/>
        <end position="628"/>
    </location>
</feature>
<dbReference type="PANTHER" id="PTHR13018:SF149">
    <property type="entry name" value="DOMAIN PROTEIN, PUTATIVE (AFU_ORTHOLOGUE AFUA_3G11660)-RELATED"/>
    <property type="match status" value="1"/>
</dbReference>
<dbReference type="EMBL" id="FUEG01000001">
    <property type="protein sequence ID" value="SJK97840.1"/>
    <property type="molecule type" value="Genomic_DNA"/>
</dbReference>
<dbReference type="InterPro" id="IPR045122">
    <property type="entry name" value="Csc1-like"/>
</dbReference>
<sequence>MPDIDVDPLGQAAGAERNLAPAAVGFQLLIMTAASIATLITFNFIRSKHKLIFQPKVKYHVGDKPPPRISDSFFGWIPPLIRTKEPELIEKIGLDGVTFLRFLSLLRTLFSLTSILTCGVLIPVNVMYNRSDKVDSRQTDILSILTIRDVKGSSLYAPIAVSYLITALVIILVYIYWRKMVQLRKDWFRSSEYQNSFYARTLSITHVPKKLQSDKGINSILDTVKMPYPATAVHISRQVGVLPELIKYHNQTVRELEAILVKHLKNDKVGAKRPTIRVGGCCGIGGARRDAIEFYTSKLKRTETAVEAYRSGTETRKPEKYGFVSLAAVPYAHIAARKLIGKHPKGTTITLAPNPRDIIWENMNRSDAAIARGKLIGFLWMAVICFFSLIPVFFVSALANLDAVSATGYLPFLRSWSLNSRVTFAFVSGVVPPAVSGFFGFFLPKIMRWLSQYMGGLTHARLDRAVVARYFAFTIISQLIIFTLIGVAFNSISQVVSLIGDHASAREILDNLHRLPNKISETYINQSSYWLQYFFFRYFTVLIFDLAQALNFVWISFKTHAFGRTPRDIREWTQPPEFEYALYYANLLFLVSVAFLFAPLAPLVPLAAAVVFWLSSWVHKYQLMYVYITKVETGGRLWNVVINRLLFSVVMMQALLVLTIGLQYKFKSYQWLSTIPPIIIIIVFKWFLMYKFDNAFRYYVPTQEELRNTKVHSSRGDITGHRLQHRFGHPALTAELFTPMLHAKMMPLLKQVYKGKVTLADTTAKLNEYGGQNVQAQVFEGIKIAAVAQEDLEYDPALYQRTRANTGWDGRSMITTTMLSSSYAPSTQSSSYNPADRVSTLSTPQMSEYSAVSYGSWSPQAEPLLSGPSSDYINQRPQYTSVYSNTTSITGVMGQTRFSDPQALQPTSNANIPMPSPHGQWVSSSDPYTSSDQQASRSHSQATFDPYSLRPQR</sequence>
<proteinExistence type="inferred from homology"/>
<dbReference type="GO" id="GO:0005886">
    <property type="term" value="C:plasma membrane"/>
    <property type="evidence" value="ECO:0007669"/>
    <property type="project" value="TreeGrafter"/>
</dbReference>
<evidence type="ECO:0000256" key="1">
    <source>
        <dbReference type="ARBA" id="ARBA00004141"/>
    </source>
</evidence>
<reference evidence="13" key="1">
    <citation type="journal article" date="2017" name="Nat. Ecol. Evol.">
        <title>Genome expansion and lineage-specific genetic innovations in the forest pathogenic fungi Armillaria.</title>
        <authorList>
            <person name="Sipos G."/>
            <person name="Prasanna A.N."/>
            <person name="Walter M.C."/>
            <person name="O'Connor E."/>
            <person name="Balint B."/>
            <person name="Krizsan K."/>
            <person name="Kiss B."/>
            <person name="Hess J."/>
            <person name="Varga T."/>
            <person name="Slot J."/>
            <person name="Riley R."/>
            <person name="Boka B."/>
            <person name="Rigling D."/>
            <person name="Barry K."/>
            <person name="Lee J."/>
            <person name="Mihaltcheva S."/>
            <person name="LaButti K."/>
            <person name="Lipzen A."/>
            <person name="Waldron R."/>
            <person name="Moloney N.M."/>
            <person name="Sperisen C."/>
            <person name="Kredics L."/>
            <person name="Vagvoelgyi C."/>
            <person name="Patrignani A."/>
            <person name="Fitzpatrick D."/>
            <person name="Nagy I."/>
            <person name="Doyle S."/>
            <person name="Anderson J.B."/>
            <person name="Grigoriev I.V."/>
            <person name="Gueldener U."/>
            <person name="Muensterkoetter M."/>
            <person name="Nagy L.G."/>
        </authorList>
    </citation>
    <scope>NUCLEOTIDE SEQUENCE [LARGE SCALE GENOMIC DNA]</scope>
    <source>
        <strain evidence="13">C18/9</strain>
    </source>
</reference>
<protein>
    <recommendedName>
        <fullName evidence="14">DUF221-domain-containing protein</fullName>
    </recommendedName>
</protein>
<dbReference type="Pfam" id="PF14703">
    <property type="entry name" value="PHM7_cyt"/>
    <property type="match status" value="1"/>
</dbReference>
<keyword evidence="3" id="KW-0813">Transport</keyword>
<dbReference type="PANTHER" id="PTHR13018">
    <property type="entry name" value="PROBABLE MEMBRANE PROTEIN DUF221-RELATED"/>
    <property type="match status" value="1"/>
</dbReference>
<evidence type="ECO:0000313" key="13">
    <source>
        <dbReference type="Proteomes" id="UP000219338"/>
    </source>
</evidence>
<feature type="transmembrane region" description="Helical" evidence="8">
    <location>
        <begin position="578"/>
        <end position="600"/>
    </location>
</feature>
<evidence type="ECO:0000259" key="11">
    <source>
        <dbReference type="Pfam" id="PF14703"/>
    </source>
</evidence>
<feature type="transmembrane region" description="Helical" evidence="8">
    <location>
        <begin position="668"/>
        <end position="688"/>
    </location>
</feature>
<keyword evidence="4 8" id="KW-0812">Transmembrane</keyword>
<name>A0A284QN40_ARMOS</name>
<evidence type="ECO:0000256" key="2">
    <source>
        <dbReference type="ARBA" id="ARBA00007779"/>
    </source>
</evidence>
<dbReference type="InterPro" id="IPR032880">
    <property type="entry name" value="CSC1/OSCA1-like_N"/>
</dbReference>
<dbReference type="Proteomes" id="UP000219338">
    <property type="component" value="Unassembled WGS sequence"/>
</dbReference>
<evidence type="ECO:0000256" key="3">
    <source>
        <dbReference type="ARBA" id="ARBA00022448"/>
    </source>
</evidence>
<feature type="region of interest" description="Disordered" evidence="7">
    <location>
        <begin position="899"/>
        <end position="953"/>
    </location>
</feature>
<feature type="transmembrane region" description="Helical" evidence="8">
    <location>
        <begin position="535"/>
        <end position="557"/>
    </location>
</feature>
<feature type="transmembrane region" description="Helical" evidence="8">
    <location>
        <begin position="155"/>
        <end position="177"/>
    </location>
</feature>
<feature type="transmembrane region" description="Helical" evidence="8">
    <location>
        <begin position="640"/>
        <end position="662"/>
    </location>
</feature>
<gene>
    <name evidence="12" type="ORF">ARMOST_01095</name>
</gene>
<dbReference type="Pfam" id="PF02714">
    <property type="entry name" value="RSN1_7TM"/>
    <property type="match status" value="1"/>
</dbReference>
<dbReference type="OMA" id="AYKPPWM"/>
<evidence type="ECO:0000256" key="7">
    <source>
        <dbReference type="SAM" id="MobiDB-lite"/>
    </source>
</evidence>
<evidence type="ECO:0000256" key="4">
    <source>
        <dbReference type="ARBA" id="ARBA00022692"/>
    </source>
</evidence>
<dbReference type="GO" id="GO:0005227">
    <property type="term" value="F:calcium-activated cation channel activity"/>
    <property type="evidence" value="ECO:0007669"/>
    <property type="project" value="InterPro"/>
</dbReference>
<comment type="similarity">
    <text evidence="2">Belongs to the CSC1 (TC 1.A.17) family.</text>
</comment>
<dbReference type="OrthoDB" id="2150324at2759"/>
<feature type="transmembrane region" description="Helical" evidence="8">
    <location>
        <begin position="467"/>
        <end position="489"/>
    </location>
</feature>
<evidence type="ECO:0000256" key="6">
    <source>
        <dbReference type="ARBA" id="ARBA00023136"/>
    </source>
</evidence>
<dbReference type="AlphaFoldDB" id="A0A284QN40"/>
<feature type="transmembrane region" description="Helical" evidence="8">
    <location>
        <begin position="375"/>
        <end position="401"/>
    </location>
</feature>
<evidence type="ECO:0000256" key="8">
    <source>
        <dbReference type="SAM" id="Phobius"/>
    </source>
</evidence>
<feature type="compositionally biased region" description="Polar residues" evidence="7">
    <location>
        <begin position="899"/>
        <end position="911"/>
    </location>
</feature>
<feature type="domain" description="CSC1/OSCA1-like 7TM region" evidence="9">
    <location>
        <begin position="374"/>
        <end position="659"/>
    </location>
</feature>
<organism evidence="12 13">
    <name type="scientific">Armillaria ostoyae</name>
    <name type="common">Armillaria root rot fungus</name>
    <dbReference type="NCBI Taxonomy" id="47428"/>
    <lineage>
        <taxon>Eukaryota</taxon>
        <taxon>Fungi</taxon>
        <taxon>Dikarya</taxon>
        <taxon>Basidiomycota</taxon>
        <taxon>Agaricomycotina</taxon>
        <taxon>Agaricomycetes</taxon>
        <taxon>Agaricomycetidae</taxon>
        <taxon>Agaricales</taxon>
        <taxon>Marasmiineae</taxon>
        <taxon>Physalacriaceae</taxon>
        <taxon>Armillaria</taxon>
    </lineage>
</organism>
<accession>A0A284QN40</accession>
<feature type="transmembrane region" description="Helical" evidence="8">
    <location>
        <begin position="109"/>
        <end position="128"/>
    </location>
</feature>
<keyword evidence="13" id="KW-1185">Reference proteome</keyword>
<dbReference type="STRING" id="47428.A0A284QN40"/>
<feature type="transmembrane region" description="Helical" evidence="8">
    <location>
        <begin position="20"/>
        <end position="45"/>
    </location>
</feature>
<dbReference type="Pfam" id="PF13967">
    <property type="entry name" value="RSN1_TM"/>
    <property type="match status" value="1"/>
</dbReference>
<feature type="domain" description="CSC1/OSCA1-like N-terminal transmembrane" evidence="10">
    <location>
        <begin position="25"/>
        <end position="174"/>
    </location>
</feature>
<evidence type="ECO:0000256" key="5">
    <source>
        <dbReference type="ARBA" id="ARBA00022989"/>
    </source>
</evidence>
<feature type="transmembrane region" description="Helical" evidence="8">
    <location>
        <begin position="421"/>
        <end position="446"/>
    </location>
</feature>
<keyword evidence="5 8" id="KW-1133">Transmembrane helix</keyword>
<evidence type="ECO:0000313" key="12">
    <source>
        <dbReference type="EMBL" id="SJK97840.1"/>
    </source>
</evidence>
<dbReference type="InterPro" id="IPR027815">
    <property type="entry name" value="CSC1/OSCA1-like_cyt"/>
</dbReference>
<evidence type="ECO:0008006" key="14">
    <source>
        <dbReference type="Google" id="ProtNLM"/>
    </source>
</evidence>
<keyword evidence="6 8" id="KW-0472">Membrane</keyword>
<feature type="domain" description="CSC1/OSCA1-like cytosolic" evidence="11">
    <location>
        <begin position="199"/>
        <end position="362"/>
    </location>
</feature>
<feature type="compositionally biased region" description="Polar residues" evidence="7">
    <location>
        <begin position="921"/>
        <end position="943"/>
    </location>
</feature>
<evidence type="ECO:0000259" key="9">
    <source>
        <dbReference type="Pfam" id="PF02714"/>
    </source>
</evidence>
<dbReference type="InterPro" id="IPR003864">
    <property type="entry name" value="CSC1/OSCA1-like_7TM"/>
</dbReference>
<comment type="subcellular location">
    <subcellularLocation>
        <location evidence="1">Membrane</location>
        <topology evidence="1">Multi-pass membrane protein</topology>
    </subcellularLocation>
</comment>
<evidence type="ECO:0000259" key="10">
    <source>
        <dbReference type="Pfam" id="PF13967"/>
    </source>
</evidence>